<sequence>MPKAPSSSAKAPRKTAATKSNAIATQALKPPVHRTPIAGRVFDARPDRLDFRDLPYTPPLRSLSPCWPLQTDLARYLKSYVAAGLVLDQGSDGACTGFGLACVVNYLLWLQHLSLGDGHVFTPVSPRMLYELARRYDEWPGDDYEGSSCRGALKGWHKHGVCSETLWPFSQKAFVRPLPGWDSDAPSRPLGVYYRIDRTSVIDLQAAILNIGAIYVSAKVHDGWDTLMRSRATAVPKNHATLSVIPAAKNPGSLGGHAFALVGYNQRGFIVQNSWGTRWGNAGFAILPYEEWVLYGTDAWACALGVPQLLPAAQQKAGAVAMRTQIASAFRLGSGRSLTSLDRSARQPANPVDDPWPFDHPFLQPLYQPLTTPRAYELTLVTGNDGEIVPTDFTHDPLNRVGLVQETVHERPLAWLATQNPKTTLRLAIYAHGGLNAEDESIQRNRVLAPYFLANGIYPLFLTWKTGPGETLANMTADWFHSLFGDRDALATGFFEDLKDAKDRMVEALGNVLGTGIWSQMRNNARDSSKPGHGIDLLAEALRDLSNALQQQGATLELHLIGHSAGSILLGHLLDRLGPAGGSVVKVRSCELFAAACSSRFALDHYLKAHANGVLPLDQLWLDVLRDEDEKADGLPTPGFAAYGKSLLYLVSRALEDVRKQPLLGMARALDKKFATDQDQWDAGTLADVQQWLANWPSKPDRLRVWPTPWVRHTRDGQQIQATHGSFDNNIEVMTFVLRRILAGKKLVGDLEWLDY</sequence>
<dbReference type="Gene3D" id="3.90.70.10">
    <property type="entry name" value="Cysteine proteinases"/>
    <property type="match status" value="1"/>
</dbReference>
<dbReference type="EMBL" id="CABVJC010000005">
    <property type="protein sequence ID" value="VVQ06871.1"/>
    <property type="molecule type" value="Genomic_DNA"/>
</dbReference>
<accession>A0A5E7U7L8</accession>
<evidence type="ECO:0000313" key="4">
    <source>
        <dbReference type="Proteomes" id="UP000326452"/>
    </source>
</evidence>
<dbReference type="Proteomes" id="UP000326452">
    <property type="component" value="Unassembled WGS sequence"/>
</dbReference>
<feature type="region of interest" description="Disordered" evidence="1">
    <location>
        <begin position="1"/>
        <end position="24"/>
    </location>
</feature>
<reference evidence="3 4" key="1">
    <citation type="submission" date="2019-09" db="EMBL/GenBank/DDBJ databases">
        <authorList>
            <person name="Chandra G."/>
            <person name="Truman W A."/>
        </authorList>
    </citation>
    <scope>NUCLEOTIDE SEQUENCE [LARGE SCALE GENOMIC DNA]</scope>
    <source>
        <strain evidence="3">PS941</strain>
    </source>
</reference>
<name>A0A5E7U7L8_PSEFL</name>
<organism evidence="3 4">
    <name type="scientific">Pseudomonas fluorescens</name>
    <dbReference type="NCBI Taxonomy" id="294"/>
    <lineage>
        <taxon>Bacteria</taxon>
        <taxon>Pseudomonadati</taxon>
        <taxon>Pseudomonadota</taxon>
        <taxon>Gammaproteobacteria</taxon>
        <taxon>Pseudomonadales</taxon>
        <taxon>Pseudomonadaceae</taxon>
        <taxon>Pseudomonas</taxon>
    </lineage>
</organism>
<dbReference type="GO" id="GO:0006508">
    <property type="term" value="P:proteolysis"/>
    <property type="evidence" value="ECO:0007669"/>
    <property type="project" value="InterPro"/>
</dbReference>
<protein>
    <recommendedName>
        <fullName evidence="2">Peptidase C1A papain C-terminal domain-containing protein</fullName>
    </recommendedName>
</protein>
<dbReference type="SUPFAM" id="SSF54001">
    <property type="entry name" value="Cysteine proteinases"/>
    <property type="match status" value="1"/>
</dbReference>
<evidence type="ECO:0000256" key="1">
    <source>
        <dbReference type="SAM" id="MobiDB-lite"/>
    </source>
</evidence>
<dbReference type="InterPro" id="IPR029058">
    <property type="entry name" value="AB_hydrolase_fold"/>
</dbReference>
<dbReference type="InterPro" id="IPR038765">
    <property type="entry name" value="Papain-like_cys_pep_sf"/>
</dbReference>
<dbReference type="Pfam" id="PF00112">
    <property type="entry name" value="Peptidase_C1"/>
    <property type="match status" value="1"/>
</dbReference>
<dbReference type="OrthoDB" id="1491023at2"/>
<dbReference type="InterPro" id="IPR000668">
    <property type="entry name" value="Peptidase_C1A_C"/>
</dbReference>
<dbReference type="CDD" id="cd02619">
    <property type="entry name" value="Peptidase_C1"/>
    <property type="match status" value="1"/>
</dbReference>
<feature type="domain" description="Peptidase C1A papain C-terminal" evidence="2">
    <location>
        <begin position="146"/>
        <end position="285"/>
    </location>
</feature>
<dbReference type="SUPFAM" id="SSF53474">
    <property type="entry name" value="alpha/beta-Hydrolases"/>
    <property type="match status" value="1"/>
</dbReference>
<proteinExistence type="predicted"/>
<evidence type="ECO:0000259" key="2">
    <source>
        <dbReference type="Pfam" id="PF00112"/>
    </source>
</evidence>
<gene>
    <name evidence="3" type="ORF">PS941_03188</name>
</gene>
<dbReference type="GO" id="GO:0008234">
    <property type="term" value="F:cysteine-type peptidase activity"/>
    <property type="evidence" value="ECO:0007669"/>
    <property type="project" value="InterPro"/>
</dbReference>
<dbReference type="AlphaFoldDB" id="A0A5E7U7L8"/>
<dbReference type="RefSeq" id="WP_150693531.1">
    <property type="nucleotide sequence ID" value="NZ_CABVJC010000005.1"/>
</dbReference>
<evidence type="ECO:0000313" key="3">
    <source>
        <dbReference type="EMBL" id="VVQ06871.1"/>
    </source>
</evidence>